<keyword evidence="3" id="KW-0862">Zinc</keyword>
<feature type="binding site" evidence="3">
    <location>
        <position position="95"/>
    </location>
    <ligand>
        <name>Zn(2+)</name>
        <dbReference type="ChEBI" id="CHEBI:29105"/>
        <label>2</label>
    </ligand>
</feature>
<dbReference type="Gene3D" id="3.40.630.10">
    <property type="entry name" value="Zn peptidases"/>
    <property type="match status" value="1"/>
</dbReference>
<dbReference type="Gene3D" id="3.30.70.360">
    <property type="match status" value="1"/>
</dbReference>
<name>A0A4R2P6L9_9BACL</name>
<evidence type="ECO:0000256" key="4">
    <source>
        <dbReference type="PIRSR" id="PIRSR001235-2"/>
    </source>
</evidence>
<dbReference type="PANTHER" id="PTHR32494:SF5">
    <property type="entry name" value="ALLANTOATE AMIDOHYDROLASE"/>
    <property type="match status" value="1"/>
</dbReference>
<keyword evidence="7" id="KW-1185">Reference proteome</keyword>
<feature type="binding site" evidence="3">
    <location>
        <position position="387"/>
    </location>
    <ligand>
        <name>Zn(2+)</name>
        <dbReference type="ChEBI" id="CHEBI:29105"/>
        <label>2</label>
    </ligand>
</feature>
<dbReference type="PIRSF" id="PIRSF001235">
    <property type="entry name" value="Amidase_carbamoylase"/>
    <property type="match status" value="1"/>
</dbReference>
<organism evidence="6 7">
    <name type="scientific">Scopulibacillus darangshiensis</name>
    <dbReference type="NCBI Taxonomy" id="442528"/>
    <lineage>
        <taxon>Bacteria</taxon>
        <taxon>Bacillati</taxon>
        <taxon>Bacillota</taxon>
        <taxon>Bacilli</taxon>
        <taxon>Bacillales</taxon>
        <taxon>Sporolactobacillaceae</taxon>
        <taxon>Scopulibacillus</taxon>
    </lineage>
</organism>
<dbReference type="Pfam" id="PF01546">
    <property type="entry name" value="Peptidase_M20"/>
    <property type="match status" value="1"/>
</dbReference>
<feature type="binding site" evidence="4">
    <location>
        <position position="280"/>
    </location>
    <ligand>
        <name>allantoate</name>
        <dbReference type="ChEBI" id="CHEBI:17536"/>
    </ligand>
</feature>
<sequence>MIGTIQINIDRLNKDLDKYARFGEDPEGGITRPSFSEPDLGVRKLFIKELRYLGLEVSIDGAGNIWGSLKGSGKKSGSIVIGSHLDTVPNGGKYDGALGTLMAKEIIRTIIDNKISLDHDVDIVSFTAEESNDFNISTFGSRSFAGRLSPGFIKGVSDSNGLRLADALKSVDGGIDRYASMNYLRKDKKAFIELHIEQGKRLEDKNISAAVVDNMVGIYRNTVTVTGEANHSGTTMMADRNDALTAAAEIILAIERLGNADPTDLVATVGRLSVAPNAVNIVPGKVEFTFEIRGETESSVQKMIESIQDYCEEVSEKRRVTIDQEVIQDQKPVAMDAGIVHILQKTAEELSEPYLTVTSMARHDAGYMTEVCKSAMLFVKSIDGKSHCPEEYSTLDDIEKAGNVMLQGILNVDRELD</sequence>
<feature type="binding site" evidence="3">
    <location>
        <position position="130"/>
    </location>
    <ligand>
        <name>Zn(2+)</name>
        <dbReference type="ChEBI" id="CHEBI:29105"/>
        <label>2</label>
    </ligand>
</feature>
<dbReference type="SUPFAM" id="SSF53187">
    <property type="entry name" value="Zn-dependent exopeptidases"/>
    <property type="match status" value="1"/>
</dbReference>
<comment type="similarity">
    <text evidence="1">Belongs to the peptidase M20 family.</text>
</comment>
<keyword evidence="3" id="KW-0479">Metal-binding</keyword>
<dbReference type="NCBIfam" id="TIGR01879">
    <property type="entry name" value="hydantase"/>
    <property type="match status" value="1"/>
</dbReference>
<dbReference type="GO" id="GO:0016813">
    <property type="term" value="F:hydrolase activity, acting on carbon-nitrogen (but not peptide) bonds, in linear amidines"/>
    <property type="evidence" value="ECO:0007669"/>
    <property type="project" value="InterPro"/>
</dbReference>
<evidence type="ECO:0000256" key="3">
    <source>
        <dbReference type="PIRSR" id="PIRSR001235-1"/>
    </source>
</evidence>
<evidence type="ECO:0000256" key="1">
    <source>
        <dbReference type="ARBA" id="ARBA00006153"/>
    </source>
</evidence>
<dbReference type="Pfam" id="PF07687">
    <property type="entry name" value="M20_dimer"/>
    <property type="match status" value="1"/>
</dbReference>
<evidence type="ECO:0000313" key="6">
    <source>
        <dbReference type="EMBL" id="TCP29445.1"/>
    </source>
</evidence>
<accession>A0A4R2P6L9</accession>
<proteinExistence type="inferred from homology"/>
<feature type="binding site" evidence="3">
    <location>
        <position position="195"/>
    </location>
    <ligand>
        <name>Zn(2+)</name>
        <dbReference type="ChEBI" id="CHEBI:29105"/>
        <label>1</label>
    </ligand>
</feature>
<dbReference type="EMBL" id="SLXK01000010">
    <property type="protein sequence ID" value="TCP29445.1"/>
    <property type="molecule type" value="Genomic_DNA"/>
</dbReference>
<evidence type="ECO:0000256" key="2">
    <source>
        <dbReference type="ARBA" id="ARBA00022801"/>
    </source>
</evidence>
<feature type="domain" description="Peptidase M20 dimerisation" evidence="5">
    <location>
        <begin position="217"/>
        <end position="317"/>
    </location>
</feature>
<dbReference type="SUPFAM" id="SSF55031">
    <property type="entry name" value="Bacterial exopeptidase dimerisation domain"/>
    <property type="match status" value="1"/>
</dbReference>
<evidence type="ECO:0000259" key="5">
    <source>
        <dbReference type="Pfam" id="PF07687"/>
    </source>
</evidence>
<feature type="binding site" evidence="3">
    <location>
        <position position="84"/>
    </location>
    <ligand>
        <name>Zn(2+)</name>
        <dbReference type="ChEBI" id="CHEBI:29105"/>
        <label>1</label>
    </ligand>
</feature>
<dbReference type="InterPro" id="IPR002933">
    <property type="entry name" value="Peptidase_M20"/>
</dbReference>
<comment type="caution">
    <text evidence="6">The sequence shown here is derived from an EMBL/GenBank/DDBJ whole genome shotgun (WGS) entry which is preliminary data.</text>
</comment>
<feature type="binding site" evidence="4">
    <location>
        <position position="220"/>
    </location>
    <ligand>
        <name>allantoate</name>
        <dbReference type="ChEBI" id="CHEBI:17536"/>
    </ligand>
</feature>
<evidence type="ECO:0000313" key="7">
    <source>
        <dbReference type="Proteomes" id="UP000295416"/>
    </source>
</evidence>
<dbReference type="InterPro" id="IPR036264">
    <property type="entry name" value="Bact_exopeptidase_dim_dom"/>
</dbReference>
<keyword evidence="2 6" id="KW-0378">Hydrolase</keyword>
<feature type="binding site" evidence="3">
    <location>
        <position position="95"/>
    </location>
    <ligand>
        <name>Zn(2+)</name>
        <dbReference type="ChEBI" id="CHEBI:29105"/>
        <label>1</label>
    </ligand>
</feature>
<protein>
    <submittedName>
        <fullName evidence="6">N-carbamoyl-L-amino-acid hydrolase</fullName>
    </submittedName>
</protein>
<dbReference type="PANTHER" id="PTHR32494">
    <property type="entry name" value="ALLANTOATE DEIMINASE-RELATED"/>
    <property type="match status" value="1"/>
</dbReference>
<dbReference type="AlphaFoldDB" id="A0A4R2P6L9"/>
<dbReference type="GO" id="GO:0046872">
    <property type="term" value="F:metal ion binding"/>
    <property type="evidence" value="ECO:0007669"/>
    <property type="project" value="UniProtKB-KW"/>
</dbReference>
<dbReference type="InterPro" id="IPR010158">
    <property type="entry name" value="Amidase_Cbmase"/>
</dbReference>
<dbReference type="CDD" id="cd03884">
    <property type="entry name" value="M20_bAS"/>
    <property type="match status" value="1"/>
</dbReference>
<dbReference type="Proteomes" id="UP000295416">
    <property type="component" value="Unassembled WGS sequence"/>
</dbReference>
<dbReference type="RefSeq" id="WP_243647001.1">
    <property type="nucleotide sequence ID" value="NZ_SLXK01000010.1"/>
</dbReference>
<dbReference type="NCBIfam" id="NF006771">
    <property type="entry name" value="PRK09290.1-5"/>
    <property type="match status" value="1"/>
</dbReference>
<comment type="cofactor">
    <cofactor evidence="3">
        <name>Zn(2+)</name>
        <dbReference type="ChEBI" id="CHEBI:29105"/>
    </cofactor>
    <text evidence="3">Binds 2 Zn(2+) ions per subunit.</text>
</comment>
<reference evidence="6 7" key="1">
    <citation type="submission" date="2019-03" db="EMBL/GenBank/DDBJ databases">
        <title>Genomic Encyclopedia of Type Strains, Phase IV (KMG-IV): sequencing the most valuable type-strain genomes for metagenomic binning, comparative biology and taxonomic classification.</title>
        <authorList>
            <person name="Goeker M."/>
        </authorList>
    </citation>
    <scope>NUCLEOTIDE SEQUENCE [LARGE SCALE GENOMIC DNA]</scope>
    <source>
        <strain evidence="6 7">DSM 19377</strain>
    </source>
</reference>
<dbReference type="InterPro" id="IPR011650">
    <property type="entry name" value="Peptidase_M20_dimer"/>
</dbReference>
<gene>
    <name evidence="6" type="ORF">EV207_11066</name>
</gene>
<feature type="binding site" evidence="4">
    <location>
        <position position="293"/>
    </location>
    <ligand>
        <name>allantoate</name>
        <dbReference type="ChEBI" id="CHEBI:17536"/>
    </ligand>
</feature>